<keyword evidence="3 6" id="KW-0812">Transmembrane</keyword>
<proteinExistence type="predicted"/>
<feature type="transmembrane region" description="Helical" evidence="6">
    <location>
        <begin position="262"/>
        <end position="283"/>
    </location>
</feature>
<evidence type="ECO:0000259" key="7">
    <source>
        <dbReference type="Pfam" id="PF00892"/>
    </source>
</evidence>
<dbReference type="EMBL" id="PQAP01000097">
    <property type="protein sequence ID" value="PWB72023.1"/>
    <property type="molecule type" value="Genomic_DNA"/>
</dbReference>
<feature type="transmembrane region" description="Helical" evidence="6">
    <location>
        <begin position="55"/>
        <end position="73"/>
    </location>
</feature>
<dbReference type="AlphaFoldDB" id="A0A855X6A5"/>
<evidence type="ECO:0000313" key="8">
    <source>
        <dbReference type="EMBL" id="PWB72023.1"/>
    </source>
</evidence>
<dbReference type="InterPro" id="IPR050638">
    <property type="entry name" value="AA-Vitamin_Transporters"/>
</dbReference>
<feature type="transmembrane region" description="Helical" evidence="6">
    <location>
        <begin position="201"/>
        <end position="222"/>
    </location>
</feature>
<feature type="transmembrane region" description="Helical" evidence="6">
    <location>
        <begin position="168"/>
        <end position="189"/>
    </location>
</feature>
<keyword evidence="4 6" id="KW-1133">Transmembrane helix</keyword>
<comment type="caution">
    <text evidence="8">The sequence shown here is derived from an EMBL/GenBank/DDBJ whole genome shotgun (WGS) entry which is preliminary data.</text>
</comment>
<dbReference type="InterPro" id="IPR000620">
    <property type="entry name" value="EamA_dom"/>
</dbReference>
<keyword evidence="2" id="KW-1003">Cell membrane</keyword>
<comment type="subcellular location">
    <subcellularLocation>
        <location evidence="1">Cell membrane</location>
        <topology evidence="1">Multi-pass membrane protein</topology>
    </subcellularLocation>
</comment>
<reference evidence="8 9" key="1">
    <citation type="journal article" date="2018" name="ISME J.">
        <title>A methanotrophic archaeon couples anaerobic oxidation of methane to Fe(III) reduction.</title>
        <authorList>
            <person name="Cai C."/>
            <person name="Leu A.O."/>
            <person name="Xie G.J."/>
            <person name="Guo J."/>
            <person name="Feng Y."/>
            <person name="Zhao J.X."/>
            <person name="Tyson G.W."/>
            <person name="Yuan Z."/>
            <person name="Hu S."/>
        </authorList>
    </citation>
    <scope>NUCLEOTIDE SEQUENCE [LARGE SCALE GENOMIC DNA]</scope>
    <source>
        <strain evidence="8">FeB_12</strain>
    </source>
</reference>
<dbReference type="GO" id="GO:0005886">
    <property type="term" value="C:plasma membrane"/>
    <property type="evidence" value="ECO:0007669"/>
    <property type="project" value="UniProtKB-SubCell"/>
</dbReference>
<feature type="domain" description="EamA" evidence="7">
    <location>
        <begin position="170"/>
        <end position="305"/>
    </location>
</feature>
<gene>
    <name evidence="8" type="ORF">C3F09_07160</name>
</gene>
<dbReference type="InterPro" id="IPR037185">
    <property type="entry name" value="EmrE-like"/>
</dbReference>
<feature type="domain" description="EamA" evidence="7">
    <location>
        <begin position="35"/>
        <end position="157"/>
    </location>
</feature>
<dbReference type="PANTHER" id="PTHR32322">
    <property type="entry name" value="INNER MEMBRANE TRANSPORTER"/>
    <property type="match status" value="1"/>
</dbReference>
<feature type="transmembrane region" description="Helical" evidence="6">
    <location>
        <begin position="143"/>
        <end position="162"/>
    </location>
</feature>
<feature type="transmembrane region" description="Helical" evidence="6">
    <location>
        <begin position="20"/>
        <end position="43"/>
    </location>
</feature>
<evidence type="ECO:0000256" key="5">
    <source>
        <dbReference type="ARBA" id="ARBA00023136"/>
    </source>
</evidence>
<dbReference type="Proteomes" id="UP000250918">
    <property type="component" value="Unassembled WGS sequence"/>
</dbReference>
<feature type="transmembrane region" description="Helical" evidence="6">
    <location>
        <begin position="234"/>
        <end position="255"/>
    </location>
</feature>
<feature type="transmembrane region" description="Helical" evidence="6">
    <location>
        <begin position="85"/>
        <end position="105"/>
    </location>
</feature>
<sequence length="307" mass="33600">MPVTLAPDTIKSRPDFKAGIGLATLLPIVIFQQTVSALCFPVAKYGLATFEPFTFAFYRFVISALVLVGIARFREHGRAIERRDWWKIIGLGFIIIPINQTFYLWGQSLTGAGHAAVLFATTPVWVFILAVIYLKERLLWRRIIGSAIALIGALMLVSAGAIRIGTEYLAGDIIVMISVLAWSSYIVFGKPLAEKYGAIRVTAYALASGTIMYAPFGLYRAIAFDYAGTNLTGWLSVLYLALGISVFSYTLYYWLLKQISAVRLAVFSNIQPVIATVVAFFVLGEIPGVAFYIGAAVVLTGVIITEV</sequence>
<evidence type="ECO:0000256" key="3">
    <source>
        <dbReference type="ARBA" id="ARBA00022692"/>
    </source>
</evidence>
<evidence type="ECO:0000256" key="1">
    <source>
        <dbReference type="ARBA" id="ARBA00004651"/>
    </source>
</evidence>
<evidence type="ECO:0000313" key="9">
    <source>
        <dbReference type="Proteomes" id="UP000250918"/>
    </source>
</evidence>
<keyword evidence="5 6" id="KW-0472">Membrane</keyword>
<protein>
    <recommendedName>
        <fullName evidence="7">EamA domain-containing protein</fullName>
    </recommendedName>
</protein>
<dbReference type="PANTHER" id="PTHR32322:SF18">
    <property type="entry name" value="S-ADENOSYLMETHIONINE_S-ADENOSYLHOMOCYSTEINE TRANSPORTER"/>
    <property type="match status" value="1"/>
</dbReference>
<organism evidence="8 9">
    <name type="scientific">candidate division GN15 bacterium</name>
    <dbReference type="NCBI Taxonomy" id="2072418"/>
    <lineage>
        <taxon>Bacteria</taxon>
        <taxon>candidate division GN15</taxon>
    </lineage>
</organism>
<feature type="transmembrane region" description="Helical" evidence="6">
    <location>
        <begin position="111"/>
        <end position="134"/>
    </location>
</feature>
<evidence type="ECO:0000256" key="4">
    <source>
        <dbReference type="ARBA" id="ARBA00022989"/>
    </source>
</evidence>
<accession>A0A855X6A5</accession>
<name>A0A855X6A5_9BACT</name>
<dbReference type="SUPFAM" id="SSF103481">
    <property type="entry name" value="Multidrug resistance efflux transporter EmrE"/>
    <property type="match status" value="2"/>
</dbReference>
<feature type="transmembrane region" description="Helical" evidence="6">
    <location>
        <begin position="289"/>
        <end position="305"/>
    </location>
</feature>
<dbReference type="Pfam" id="PF00892">
    <property type="entry name" value="EamA"/>
    <property type="match status" value="2"/>
</dbReference>
<evidence type="ECO:0000256" key="2">
    <source>
        <dbReference type="ARBA" id="ARBA00022475"/>
    </source>
</evidence>
<evidence type="ECO:0000256" key="6">
    <source>
        <dbReference type="SAM" id="Phobius"/>
    </source>
</evidence>